<comment type="caution">
    <text evidence="2">The sequence shown here is derived from an EMBL/GenBank/DDBJ whole genome shotgun (WGS) entry which is preliminary data.</text>
</comment>
<feature type="compositionally biased region" description="Polar residues" evidence="1">
    <location>
        <begin position="1"/>
        <end position="20"/>
    </location>
</feature>
<sequence length="81" mass="8972">PGLNQARKNLTPTLPSSSSFDIPDGYENLPCVFALLPGRKKATYQLLFQELNVVAVPIGRTWKPQQIMTDFEISLIPAISD</sequence>
<reference evidence="2" key="1">
    <citation type="submission" date="2021-02" db="EMBL/GenBank/DDBJ databases">
        <authorList>
            <person name="Nowell W R."/>
        </authorList>
    </citation>
    <scope>NUCLEOTIDE SEQUENCE</scope>
</reference>
<gene>
    <name evidence="2" type="ORF">OKA104_LOCUS49959</name>
</gene>
<name>A0A820MFD1_9BILA</name>
<proteinExistence type="predicted"/>
<dbReference type="AlphaFoldDB" id="A0A820MFD1"/>
<protein>
    <submittedName>
        <fullName evidence="2">Uncharacterized protein</fullName>
    </submittedName>
</protein>
<evidence type="ECO:0000313" key="2">
    <source>
        <dbReference type="EMBL" id="CAF4373375.1"/>
    </source>
</evidence>
<dbReference type="EMBL" id="CAJOAY010024277">
    <property type="protein sequence ID" value="CAF4373375.1"/>
    <property type="molecule type" value="Genomic_DNA"/>
</dbReference>
<dbReference type="Proteomes" id="UP000663881">
    <property type="component" value="Unassembled WGS sequence"/>
</dbReference>
<evidence type="ECO:0000313" key="3">
    <source>
        <dbReference type="Proteomes" id="UP000663881"/>
    </source>
</evidence>
<organism evidence="2 3">
    <name type="scientific">Adineta steineri</name>
    <dbReference type="NCBI Taxonomy" id="433720"/>
    <lineage>
        <taxon>Eukaryota</taxon>
        <taxon>Metazoa</taxon>
        <taxon>Spiralia</taxon>
        <taxon>Gnathifera</taxon>
        <taxon>Rotifera</taxon>
        <taxon>Eurotatoria</taxon>
        <taxon>Bdelloidea</taxon>
        <taxon>Adinetida</taxon>
        <taxon>Adinetidae</taxon>
        <taxon>Adineta</taxon>
    </lineage>
</organism>
<feature type="region of interest" description="Disordered" evidence="1">
    <location>
        <begin position="1"/>
        <end position="21"/>
    </location>
</feature>
<accession>A0A820MFD1</accession>
<evidence type="ECO:0000256" key="1">
    <source>
        <dbReference type="SAM" id="MobiDB-lite"/>
    </source>
</evidence>
<feature type="non-terminal residue" evidence="2">
    <location>
        <position position="1"/>
    </location>
</feature>